<accession>A0A5N6SWW6</accession>
<reference evidence="1 2" key="1">
    <citation type="submission" date="2019-04" db="EMBL/GenBank/DDBJ databases">
        <title>Friends and foes A comparative genomics study of 23 Aspergillus species from section Flavi.</title>
        <authorList>
            <consortium name="DOE Joint Genome Institute"/>
            <person name="Kjaerbolling I."/>
            <person name="Vesth T."/>
            <person name="Frisvad J.C."/>
            <person name="Nybo J.L."/>
            <person name="Theobald S."/>
            <person name="Kildgaard S."/>
            <person name="Isbrandt T."/>
            <person name="Kuo A."/>
            <person name="Sato A."/>
            <person name="Lyhne E.K."/>
            <person name="Kogle M.E."/>
            <person name="Wiebenga A."/>
            <person name="Kun R.S."/>
            <person name="Lubbers R.J."/>
            <person name="Makela M.R."/>
            <person name="Barry K."/>
            <person name="Chovatia M."/>
            <person name="Clum A."/>
            <person name="Daum C."/>
            <person name="Haridas S."/>
            <person name="He G."/>
            <person name="LaButti K."/>
            <person name="Lipzen A."/>
            <person name="Mondo S."/>
            <person name="Riley R."/>
            <person name="Salamov A."/>
            <person name="Simmons B.A."/>
            <person name="Magnuson J.K."/>
            <person name="Henrissat B."/>
            <person name="Mortensen U.H."/>
            <person name="Larsen T.O."/>
            <person name="Devries R.P."/>
            <person name="Grigoriev I.V."/>
            <person name="Machida M."/>
            <person name="Baker S.E."/>
            <person name="Andersen M.R."/>
        </authorList>
    </citation>
    <scope>NUCLEOTIDE SEQUENCE [LARGE SCALE GENOMIC DNA]</scope>
    <source>
        <strain evidence="1 2">CBS 117625</strain>
    </source>
</reference>
<dbReference type="GeneID" id="43638534"/>
<organism evidence="1 2">
    <name type="scientific">Aspergillus pseudotamarii</name>
    <dbReference type="NCBI Taxonomy" id="132259"/>
    <lineage>
        <taxon>Eukaryota</taxon>
        <taxon>Fungi</taxon>
        <taxon>Dikarya</taxon>
        <taxon>Ascomycota</taxon>
        <taxon>Pezizomycotina</taxon>
        <taxon>Eurotiomycetes</taxon>
        <taxon>Eurotiomycetidae</taxon>
        <taxon>Eurotiales</taxon>
        <taxon>Aspergillaceae</taxon>
        <taxon>Aspergillus</taxon>
        <taxon>Aspergillus subgen. Circumdati</taxon>
    </lineage>
</organism>
<gene>
    <name evidence="1" type="ORF">BDV38DRAFT_244523</name>
</gene>
<protein>
    <submittedName>
        <fullName evidence="1">Uncharacterized protein</fullName>
    </submittedName>
</protein>
<keyword evidence="2" id="KW-1185">Reference proteome</keyword>
<evidence type="ECO:0000313" key="2">
    <source>
        <dbReference type="Proteomes" id="UP000325672"/>
    </source>
</evidence>
<proteinExistence type="predicted"/>
<dbReference type="EMBL" id="ML743571">
    <property type="protein sequence ID" value="KAE8138397.1"/>
    <property type="molecule type" value="Genomic_DNA"/>
</dbReference>
<dbReference type="AlphaFoldDB" id="A0A5N6SWW6"/>
<name>A0A5N6SWW6_ASPPS</name>
<evidence type="ECO:0000313" key="1">
    <source>
        <dbReference type="EMBL" id="KAE8138397.1"/>
    </source>
</evidence>
<dbReference type="RefSeq" id="XP_031914460.1">
    <property type="nucleotide sequence ID" value="XM_032054324.1"/>
</dbReference>
<sequence length="76" mass="8746">MFPPPLFYITPTPSSVRLQSSYRLPKTILIRSWKLCGYQQYCTLYVLLLISVRSLSGYGLNCWIDLPKLVSVGRSF</sequence>
<dbReference type="Proteomes" id="UP000325672">
    <property type="component" value="Unassembled WGS sequence"/>
</dbReference>